<dbReference type="KEGG" id="bfo:118429622"/>
<accession>A0A9J7M894</accession>
<name>A0A9J7M894_BRAFL</name>
<dbReference type="GeneID" id="118429622"/>
<dbReference type="RefSeq" id="XP_035696060.1">
    <property type="nucleotide sequence ID" value="XM_035840167.1"/>
</dbReference>
<gene>
    <name evidence="4" type="primary">LOC118429622</name>
</gene>
<protein>
    <submittedName>
        <fullName evidence="4">Uncharacterized protein LOC118429622 isoform X1</fullName>
    </submittedName>
</protein>
<evidence type="ECO:0000256" key="1">
    <source>
        <dbReference type="ARBA" id="ARBA00022441"/>
    </source>
</evidence>
<reference evidence="4" key="2">
    <citation type="submission" date="2025-08" db="UniProtKB">
        <authorList>
            <consortium name="RefSeq"/>
        </authorList>
    </citation>
    <scope>IDENTIFICATION</scope>
    <source>
        <strain evidence="4">S238N-H82</strain>
        <tissue evidence="4">Testes</tissue>
    </source>
</reference>
<evidence type="ECO:0000313" key="3">
    <source>
        <dbReference type="Proteomes" id="UP000001554"/>
    </source>
</evidence>
<keyword evidence="3" id="KW-1185">Reference proteome</keyword>
<dbReference type="InterPro" id="IPR011043">
    <property type="entry name" value="Gal_Oxase/kelch_b-propeller"/>
</dbReference>
<evidence type="ECO:0000256" key="2">
    <source>
        <dbReference type="ARBA" id="ARBA00022737"/>
    </source>
</evidence>
<dbReference type="Pfam" id="PF24681">
    <property type="entry name" value="Kelch_KLHDC2_KLHL20_DRC7"/>
    <property type="match status" value="1"/>
</dbReference>
<dbReference type="OrthoDB" id="9981740at2759"/>
<sequence>MEWNSVQVTQDEHVAVVRGTVLSPCRSLHVVGSRAVLITGKQVRSLDLDEAVLRGDKEVSWKCLEVAGTPPLVLSKNCPSVKFGDYIIFLNGHRERMYPWDDQHKASVFILDMTNSDKPRWCHPKMSGDIPRNFEAVFLLDESANKAYTYRWSTGPTHQGRLWALDLKTFVWSKTKTFGDEPEPRYASSVCTLDGKMYYMFGNTKQMQNDFFTLVLNTGQWQRGTPSGTLPDPCNGAGAVVDDVTKRIYIVGGHFGQDCDQVRILDASSPDEKYVWSKVPPKGQAADSRSDLVNSFCAIGYNDDTKQSFLVQLGGFSGRTMKETPDVFVVFPFEASYVKRDAPSLHLKGTDIAQGDPEDDRRISVHVPSSVDDHLAAALPLPVIRKLAEISGVTDTKSSIRKDVFLAVREQVSDFLNDIVPRALEHHKELLDDDDRQPEDLDDWEQESQIDNYISPELCIWQEYLTTRRTDLSVCSILAALQDFSKERGDLLKDLIGSLTVERVQRSIVYEVVHVTYDAGEAPEFDHESIRSEPSDMDSSFVRYMSDGEESNPGEWCNRVERAVSRLEMARSMSEEICFLYGRPDAFHHVVCYILYEWGFCDRITKTAQFLLQRAAEFFTCVLFSRTVTALDRGDIKAEVLTPDVIQWVFVELPSAPALITGIPDATTPEDNDDNLEQ</sequence>
<dbReference type="PANTHER" id="PTHR46228">
    <property type="entry name" value="KELCH DOMAIN-CONTAINING PROTEIN"/>
    <property type="match status" value="1"/>
</dbReference>
<proteinExistence type="predicted"/>
<dbReference type="OMA" id="HRISVHV"/>
<reference evidence="3" key="1">
    <citation type="journal article" date="2020" name="Nat. Ecol. Evol.">
        <title>Deeply conserved synteny resolves early events in vertebrate evolution.</title>
        <authorList>
            <person name="Simakov O."/>
            <person name="Marletaz F."/>
            <person name="Yue J.X."/>
            <person name="O'Connell B."/>
            <person name="Jenkins J."/>
            <person name="Brandt A."/>
            <person name="Calef R."/>
            <person name="Tung C.H."/>
            <person name="Huang T.K."/>
            <person name="Schmutz J."/>
            <person name="Satoh N."/>
            <person name="Yu J.K."/>
            <person name="Putnam N.H."/>
            <person name="Green R.E."/>
            <person name="Rokhsar D.S."/>
        </authorList>
    </citation>
    <scope>NUCLEOTIDE SEQUENCE [LARGE SCALE GENOMIC DNA]</scope>
    <source>
        <strain evidence="3">S238N-H82</strain>
    </source>
</reference>
<dbReference type="InterPro" id="IPR015915">
    <property type="entry name" value="Kelch-typ_b-propeller"/>
</dbReference>
<organism evidence="3 4">
    <name type="scientific">Branchiostoma floridae</name>
    <name type="common">Florida lancelet</name>
    <name type="synonym">Amphioxus</name>
    <dbReference type="NCBI Taxonomy" id="7739"/>
    <lineage>
        <taxon>Eukaryota</taxon>
        <taxon>Metazoa</taxon>
        <taxon>Chordata</taxon>
        <taxon>Cephalochordata</taxon>
        <taxon>Leptocardii</taxon>
        <taxon>Amphioxiformes</taxon>
        <taxon>Branchiostomatidae</taxon>
        <taxon>Branchiostoma</taxon>
    </lineage>
</organism>
<dbReference type="PANTHER" id="PTHR46228:SF2">
    <property type="entry name" value="KELCH REPEAT PROTEIN (AFU_ORTHOLOGUE AFUA_4G14350)"/>
    <property type="match status" value="1"/>
</dbReference>
<evidence type="ECO:0000313" key="4">
    <source>
        <dbReference type="RefSeq" id="XP_035696060.1"/>
    </source>
</evidence>
<dbReference type="SUPFAM" id="SSF50965">
    <property type="entry name" value="Galactose oxidase, central domain"/>
    <property type="match status" value="1"/>
</dbReference>
<dbReference type="Proteomes" id="UP000001554">
    <property type="component" value="Chromosome 13"/>
</dbReference>
<dbReference type="Gene3D" id="2.120.10.80">
    <property type="entry name" value="Kelch-type beta propeller"/>
    <property type="match status" value="1"/>
</dbReference>
<keyword evidence="1" id="KW-0880">Kelch repeat</keyword>
<dbReference type="AlphaFoldDB" id="A0A9J7M894"/>
<keyword evidence="2" id="KW-0677">Repeat</keyword>